<keyword evidence="1" id="KW-1133">Transmembrane helix</keyword>
<evidence type="ECO:0000259" key="2">
    <source>
        <dbReference type="SMART" id="SM00642"/>
    </source>
</evidence>
<evidence type="ECO:0000256" key="1">
    <source>
        <dbReference type="SAM" id="Phobius"/>
    </source>
</evidence>
<dbReference type="PANTHER" id="PTHR10357:SF225">
    <property type="entry name" value="MALTASE 1-LIKE PROTEIN"/>
    <property type="match status" value="1"/>
</dbReference>
<dbReference type="InterPro" id="IPR017853">
    <property type="entry name" value="GH"/>
</dbReference>
<dbReference type="PANTHER" id="PTHR10357">
    <property type="entry name" value="ALPHA-AMYLASE FAMILY MEMBER"/>
    <property type="match status" value="1"/>
</dbReference>
<dbReference type="GO" id="GO:0005975">
    <property type="term" value="P:carbohydrate metabolic process"/>
    <property type="evidence" value="ECO:0007669"/>
    <property type="project" value="InterPro"/>
</dbReference>
<dbReference type="InterPro" id="IPR006047">
    <property type="entry name" value="GH13_cat_dom"/>
</dbReference>
<proteinExistence type="predicted"/>
<keyword evidence="1" id="KW-0472">Membrane</keyword>
<reference evidence="3" key="1">
    <citation type="journal article" date="2023" name="Mol. Biol. Evol.">
        <title>Third-Generation Sequencing Reveals the Adaptive Role of the Epigenome in Three Deep-Sea Polychaetes.</title>
        <authorList>
            <person name="Perez M."/>
            <person name="Aroh O."/>
            <person name="Sun Y."/>
            <person name="Lan Y."/>
            <person name="Juniper S.K."/>
            <person name="Young C.R."/>
            <person name="Angers B."/>
            <person name="Qian P.Y."/>
        </authorList>
    </citation>
    <scope>NUCLEOTIDE SEQUENCE</scope>
    <source>
        <strain evidence="3">R07B-5</strain>
    </source>
</reference>
<name>A0AAD9P5U1_RIDPI</name>
<organism evidence="3 4">
    <name type="scientific">Ridgeia piscesae</name>
    <name type="common">Tubeworm</name>
    <dbReference type="NCBI Taxonomy" id="27915"/>
    <lineage>
        <taxon>Eukaryota</taxon>
        <taxon>Metazoa</taxon>
        <taxon>Spiralia</taxon>
        <taxon>Lophotrochozoa</taxon>
        <taxon>Annelida</taxon>
        <taxon>Polychaeta</taxon>
        <taxon>Sedentaria</taxon>
        <taxon>Canalipalpata</taxon>
        <taxon>Sabellida</taxon>
        <taxon>Siboglinidae</taxon>
        <taxon>Ridgeia</taxon>
    </lineage>
</organism>
<protein>
    <recommendedName>
        <fullName evidence="2">Glycosyl hydrolase family 13 catalytic domain-containing protein</fullName>
    </recommendedName>
</protein>
<feature type="transmembrane region" description="Helical" evidence="1">
    <location>
        <begin position="106"/>
        <end position="128"/>
    </location>
</feature>
<dbReference type="SMART" id="SM00642">
    <property type="entry name" value="Aamy"/>
    <property type="match status" value="1"/>
</dbReference>
<dbReference type="AlphaFoldDB" id="A0AAD9P5U1"/>
<feature type="domain" description="Glycosyl hydrolase family 13 catalytic" evidence="2">
    <location>
        <begin position="148"/>
        <end position="492"/>
    </location>
</feature>
<dbReference type="Pfam" id="PF00128">
    <property type="entry name" value="Alpha-amylase"/>
    <property type="match status" value="1"/>
</dbReference>
<comment type="caution">
    <text evidence="3">The sequence shown here is derived from an EMBL/GenBank/DDBJ whole genome shotgun (WGS) entry which is preliminary data.</text>
</comment>
<accession>A0AAD9P5U1</accession>
<gene>
    <name evidence="3" type="ORF">NP493_126g08019</name>
</gene>
<keyword evidence="4" id="KW-1185">Reference proteome</keyword>
<dbReference type="Proteomes" id="UP001209878">
    <property type="component" value="Unassembled WGS sequence"/>
</dbReference>
<dbReference type="Gene3D" id="3.20.20.80">
    <property type="entry name" value="Glycosidases"/>
    <property type="match status" value="2"/>
</dbReference>
<keyword evidence="1" id="KW-0812">Transmembrane</keyword>
<evidence type="ECO:0000313" key="4">
    <source>
        <dbReference type="Proteomes" id="UP001209878"/>
    </source>
</evidence>
<dbReference type="SUPFAM" id="SSF51445">
    <property type="entry name" value="(Trans)glycosidases"/>
    <property type="match status" value="1"/>
</dbReference>
<evidence type="ECO:0000313" key="3">
    <source>
        <dbReference type="EMBL" id="KAK2188668.1"/>
    </source>
</evidence>
<sequence>MSMQGGGRLPSTASARTADLDTSRLSQLSNASSINLGGLDYPIGARIGSSGLFVIGDPHTKDNESVRTTDSRLSQLSSHSTLVDGGCPVINKGYDFEYWSWPSIRYACLVLAFAICVALLGATIGLSVQRSFECQVVVNWWQGSVLYQVSVPTFQDFQKNDIGDLQGINDKVTYFSYLGIGMVSLHGFMPTVNKMWQEPELKSFEAIDDRVGTMIDFDTLVRSLHENHIKVLLDLSPVFTSTEHTWFQKSRQQSRSGLDTGYTNLYIWRAQQDKSLNGSWEFDQVRNEYYLHRGNTERPLLNWDDRGLQNLWPGVLEFWLKRGVDGFIVRDIDDFYVTNRKTMTNILSDWRSFLDSHSDKYNRKILMLESSYLALIKRDRPDLYDTVTAAIDLIEHPLTLSKDKIDPTMWSTTQLRADIDAGLAWGDIVGGPWTCWTVASLSSLGSSTVTAMEMLSLMLPGTSSIIAGQEVGKYYSEIEKPLDSDMTAMLWRTGSVFPYIAGSDLGDLNVKLLASIIQERRSAPALQHDSTEGGKSGDKKDFNYKYLEEVEDDTILIRRWFERQDDYYIGVNFGKKPVKRNWSRFTVMAQVVADSGEVYSGNINFQQLVLKPNQVLIAKVTN</sequence>
<dbReference type="EMBL" id="JAODUO010000126">
    <property type="protein sequence ID" value="KAK2188668.1"/>
    <property type="molecule type" value="Genomic_DNA"/>
</dbReference>